<feature type="domain" description="Dinitrogenase iron-molybdenum cofactor biosynthesis" evidence="1">
    <location>
        <begin position="14"/>
        <end position="102"/>
    </location>
</feature>
<dbReference type="PANTHER" id="PTHR42983:SF1">
    <property type="entry name" value="IRON-MOLYBDENUM PROTEIN"/>
    <property type="match status" value="1"/>
</dbReference>
<accession>A0ABX8JL19</accession>
<proteinExistence type="predicted"/>
<dbReference type="PANTHER" id="PTHR42983">
    <property type="entry name" value="DINITROGENASE IRON-MOLYBDENUM COFACTOR PROTEIN-RELATED"/>
    <property type="match status" value="1"/>
</dbReference>
<sequence>MKICFPVETNQGLSSPVYGHFGSAPGFLLVDSATGECVAIGNGDRVHQHGACNPVAGLGGYVVDAVVVGGIGGGALHKLNAAGMRVYRAGADTVADNLALFQANRLQEYMPGHTCGGHGGGHDHGHGCAH</sequence>
<dbReference type="EMBL" id="CP076724">
    <property type="protein sequence ID" value="QWV97347.1"/>
    <property type="molecule type" value="Genomic_DNA"/>
</dbReference>
<evidence type="ECO:0000313" key="3">
    <source>
        <dbReference type="Proteomes" id="UP000683493"/>
    </source>
</evidence>
<dbReference type="Pfam" id="PF02579">
    <property type="entry name" value="Nitro_FeMo-Co"/>
    <property type="match status" value="1"/>
</dbReference>
<evidence type="ECO:0000259" key="1">
    <source>
        <dbReference type="Pfam" id="PF02579"/>
    </source>
</evidence>
<reference evidence="2 3" key="1">
    <citation type="submission" date="2021-06" db="EMBL/GenBank/DDBJ databases">
        <title>Gemonas diversity in paddy soil.</title>
        <authorList>
            <person name="Liu G."/>
        </authorList>
    </citation>
    <scope>NUCLEOTIDE SEQUENCE [LARGE SCALE GENOMIC DNA]</scope>
    <source>
        <strain evidence="2 3">RG29</strain>
    </source>
</reference>
<dbReference type="InterPro" id="IPR003731">
    <property type="entry name" value="Di-Nase_FeMo-co_biosynth"/>
</dbReference>
<evidence type="ECO:0000313" key="2">
    <source>
        <dbReference type="EMBL" id="QWV97347.1"/>
    </source>
</evidence>
<organism evidence="2 3">
    <name type="scientific">Geomonas diazotrophica</name>
    <dbReference type="NCBI Taxonomy" id="2843197"/>
    <lineage>
        <taxon>Bacteria</taxon>
        <taxon>Pseudomonadati</taxon>
        <taxon>Thermodesulfobacteriota</taxon>
        <taxon>Desulfuromonadia</taxon>
        <taxon>Geobacterales</taxon>
        <taxon>Geobacteraceae</taxon>
        <taxon>Geomonas</taxon>
    </lineage>
</organism>
<gene>
    <name evidence="2" type="ORF">KP005_18710</name>
</gene>
<keyword evidence="3" id="KW-1185">Reference proteome</keyword>
<dbReference type="Proteomes" id="UP000683493">
    <property type="component" value="Chromosome"/>
</dbReference>
<protein>
    <submittedName>
        <fullName evidence="2">Diguanylate cyclase</fullName>
    </submittedName>
</protein>
<name>A0ABX8JL19_9BACT</name>